<gene>
    <name evidence="1" type="ORF">GCM10009654_65620</name>
</gene>
<dbReference type="RefSeq" id="WP_344284938.1">
    <property type="nucleotide sequence ID" value="NZ_BAAAKV010000105.1"/>
</dbReference>
<protein>
    <recommendedName>
        <fullName evidence="3">Papain-like cysteine peptidase</fullName>
    </recommendedName>
</protein>
<keyword evidence="2" id="KW-1185">Reference proteome</keyword>
<dbReference type="Proteomes" id="UP001501371">
    <property type="component" value="Unassembled WGS sequence"/>
</dbReference>
<organism evidence="1 2">
    <name type="scientific">Streptomyces hebeiensis</name>
    <dbReference type="NCBI Taxonomy" id="229486"/>
    <lineage>
        <taxon>Bacteria</taxon>
        <taxon>Bacillati</taxon>
        <taxon>Actinomycetota</taxon>
        <taxon>Actinomycetes</taxon>
        <taxon>Kitasatosporales</taxon>
        <taxon>Streptomycetaceae</taxon>
        <taxon>Streptomyces</taxon>
    </lineage>
</organism>
<evidence type="ECO:0008006" key="3">
    <source>
        <dbReference type="Google" id="ProtNLM"/>
    </source>
</evidence>
<evidence type="ECO:0000313" key="1">
    <source>
        <dbReference type="EMBL" id="GAA1199960.1"/>
    </source>
</evidence>
<dbReference type="EMBL" id="BAAAKV010000105">
    <property type="protein sequence ID" value="GAA1199960.1"/>
    <property type="molecule type" value="Genomic_DNA"/>
</dbReference>
<comment type="caution">
    <text evidence="1">The sequence shown here is derived from an EMBL/GenBank/DDBJ whole genome shotgun (WGS) entry which is preliminary data.</text>
</comment>
<accession>A0ABN1V8X7</accession>
<sequence>MYDRCVGLGYHCESTHQIRRITGDDRAHFFDWLDLEFESVVETIAGDFTGVLRPGMVEPFSDGHCALDRGTDIRFFHDFRPSSGRALSQSDIDSQLTAVRAKFAALADRWRGLADSPARVLYVHHDAFDEVTAADLRRLRLVIATAHPGHRFDLLWLRRTPPVDAEALGPGITWGTVAEVPGRWQGDDAAWDAVFQDIRFVSAGRVP</sequence>
<proteinExistence type="predicted"/>
<reference evidence="1 2" key="1">
    <citation type="journal article" date="2019" name="Int. J. Syst. Evol. Microbiol.">
        <title>The Global Catalogue of Microorganisms (GCM) 10K type strain sequencing project: providing services to taxonomists for standard genome sequencing and annotation.</title>
        <authorList>
            <consortium name="The Broad Institute Genomics Platform"/>
            <consortium name="The Broad Institute Genome Sequencing Center for Infectious Disease"/>
            <person name="Wu L."/>
            <person name="Ma J."/>
        </authorList>
    </citation>
    <scope>NUCLEOTIDE SEQUENCE [LARGE SCALE GENOMIC DNA]</scope>
    <source>
        <strain evidence="1 2">JCM 12696</strain>
    </source>
</reference>
<evidence type="ECO:0000313" key="2">
    <source>
        <dbReference type="Proteomes" id="UP001501371"/>
    </source>
</evidence>
<name>A0ABN1V8X7_9ACTN</name>